<dbReference type="PANTHER" id="PTHR48416:SF1">
    <property type="entry name" value="CYTOCHROME C OXIDASE SUBUNIT 6C"/>
    <property type="match status" value="1"/>
</dbReference>
<dbReference type="Gene3D" id="4.10.93.10">
    <property type="entry name" value="Mitochondrial cytochrome c oxidase subunit VIc/VIIs"/>
    <property type="match status" value="1"/>
</dbReference>
<dbReference type="Proteomes" id="UP000007266">
    <property type="component" value="Linkage group 10"/>
</dbReference>
<evidence type="ECO:0000256" key="7">
    <source>
        <dbReference type="ARBA" id="ARBA00023128"/>
    </source>
</evidence>
<dbReference type="PANTHER" id="PTHR48416">
    <property type="entry name" value="CYTOCHROME C OXIDASE SUBUNIT 6C"/>
    <property type="match status" value="1"/>
</dbReference>
<keyword evidence="7" id="KW-0496">Mitochondrion</keyword>
<dbReference type="OMA" id="FCNFAIA"/>
<comment type="subcellular location">
    <subcellularLocation>
        <location evidence="1">Mitochondrion inner membrane</location>
        <topology evidence="1">Single-pass membrane protein</topology>
    </subcellularLocation>
</comment>
<dbReference type="InterPro" id="IPR037169">
    <property type="entry name" value="Cytochrome_c_oxidase_VIc_sf"/>
</dbReference>
<feature type="transmembrane region" description="Helical" evidence="9">
    <location>
        <begin position="25"/>
        <end position="43"/>
    </location>
</feature>
<protein>
    <submittedName>
        <fullName evidence="10">Cytochrome c oxidase subunit 6C-like Protein</fullName>
    </submittedName>
</protein>
<dbReference type="UniPathway" id="UPA00705"/>
<dbReference type="KEGG" id="tca:100141523"/>
<name>D6X508_TRICA</name>
<keyword evidence="5" id="KW-0999">Mitochondrion inner membrane</keyword>
<evidence type="ECO:0000256" key="2">
    <source>
        <dbReference type="ARBA" id="ARBA00004673"/>
    </source>
</evidence>
<reference evidence="10 11" key="2">
    <citation type="journal article" date="2010" name="Nucleic Acids Res.">
        <title>BeetleBase in 2010: revisions to provide comprehensive genomic information for Tribolium castaneum.</title>
        <authorList>
            <person name="Kim H.S."/>
            <person name="Murphy T."/>
            <person name="Xia J."/>
            <person name="Caragea D."/>
            <person name="Park Y."/>
            <person name="Beeman R.W."/>
            <person name="Lorenzen M.D."/>
            <person name="Butcher S."/>
            <person name="Manak J.R."/>
            <person name="Brown S.J."/>
        </authorList>
    </citation>
    <scope>GENOME REANNOTATION</scope>
    <source>
        <strain evidence="10 11">Georgia GA2</strain>
    </source>
</reference>
<evidence type="ECO:0000256" key="3">
    <source>
        <dbReference type="ARBA" id="ARBA00007204"/>
    </source>
</evidence>
<keyword evidence="4 9" id="KW-0812">Transmembrane</keyword>
<sequence length="91" mass="10665">MSEETAKIPKPQMRGLLHAQIKRNLILTGITCTIAGLYMKFIFGDGRKRAYAEFYKNYDINKEFHRIRRKGLFDSCDPYDEADDEEDNNNN</sequence>
<dbReference type="AlphaFoldDB" id="D6X508"/>
<dbReference type="eggNOG" id="ENOG502SEI2">
    <property type="taxonomic scope" value="Eukaryota"/>
</dbReference>
<keyword evidence="11" id="KW-1185">Reference proteome</keyword>
<dbReference type="InterPro" id="IPR051389">
    <property type="entry name" value="Cytochrome_c_oxidase_VIc"/>
</dbReference>
<dbReference type="PhylomeDB" id="D6X508"/>
<dbReference type="Pfam" id="PF02937">
    <property type="entry name" value="COX6C"/>
    <property type="match status" value="1"/>
</dbReference>
<evidence type="ECO:0000256" key="8">
    <source>
        <dbReference type="ARBA" id="ARBA00023136"/>
    </source>
</evidence>
<evidence type="ECO:0000256" key="1">
    <source>
        <dbReference type="ARBA" id="ARBA00004434"/>
    </source>
</evidence>
<dbReference type="CDD" id="cd22901">
    <property type="entry name" value="CcO_VIc"/>
    <property type="match status" value="1"/>
</dbReference>
<proteinExistence type="inferred from homology"/>
<comment type="similarity">
    <text evidence="3">Belongs to the cytochrome c oxidase subunit 6c family.</text>
</comment>
<reference evidence="10 11" key="1">
    <citation type="journal article" date="2008" name="Nature">
        <title>The genome of the model beetle and pest Tribolium castaneum.</title>
        <authorList>
            <consortium name="Tribolium Genome Sequencing Consortium"/>
            <person name="Richards S."/>
            <person name="Gibbs R.A."/>
            <person name="Weinstock G.M."/>
            <person name="Brown S.J."/>
            <person name="Denell R."/>
            <person name="Beeman R.W."/>
            <person name="Gibbs R."/>
            <person name="Beeman R.W."/>
            <person name="Brown S.J."/>
            <person name="Bucher G."/>
            <person name="Friedrich M."/>
            <person name="Grimmelikhuijzen C.J."/>
            <person name="Klingler M."/>
            <person name="Lorenzen M."/>
            <person name="Richards S."/>
            <person name="Roth S."/>
            <person name="Schroder R."/>
            <person name="Tautz D."/>
            <person name="Zdobnov E.M."/>
            <person name="Muzny D."/>
            <person name="Gibbs R.A."/>
            <person name="Weinstock G.M."/>
            <person name="Attaway T."/>
            <person name="Bell S."/>
            <person name="Buhay C.J."/>
            <person name="Chandrabose M.N."/>
            <person name="Chavez D."/>
            <person name="Clerk-Blankenburg K.P."/>
            <person name="Cree A."/>
            <person name="Dao M."/>
            <person name="Davis C."/>
            <person name="Chacko J."/>
            <person name="Dinh H."/>
            <person name="Dugan-Rocha S."/>
            <person name="Fowler G."/>
            <person name="Garner T.T."/>
            <person name="Garnes J."/>
            <person name="Gnirke A."/>
            <person name="Hawes A."/>
            <person name="Hernandez J."/>
            <person name="Hines S."/>
            <person name="Holder M."/>
            <person name="Hume J."/>
            <person name="Jhangiani S.N."/>
            <person name="Joshi V."/>
            <person name="Khan Z.M."/>
            <person name="Jackson L."/>
            <person name="Kovar C."/>
            <person name="Kowis A."/>
            <person name="Lee S."/>
            <person name="Lewis L.R."/>
            <person name="Margolis J."/>
            <person name="Morgan M."/>
            <person name="Nazareth L.V."/>
            <person name="Nguyen N."/>
            <person name="Okwuonu G."/>
            <person name="Parker D."/>
            <person name="Richards S."/>
            <person name="Ruiz S.J."/>
            <person name="Santibanez J."/>
            <person name="Savard J."/>
            <person name="Scherer S.E."/>
            <person name="Schneider B."/>
            <person name="Sodergren E."/>
            <person name="Tautz D."/>
            <person name="Vattahil S."/>
            <person name="Villasana D."/>
            <person name="White C.S."/>
            <person name="Wright R."/>
            <person name="Park Y."/>
            <person name="Beeman R.W."/>
            <person name="Lord J."/>
            <person name="Oppert B."/>
            <person name="Lorenzen M."/>
            <person name="Brown S."/>
            <person name="Wang L."/>
            <person name="Savard J."/>
            <person name="Tautz D."/>
            <person name="Richards S."/>
            <person name="Weinstock G."/>
            <person name="Gibbs R.A."/>
            <person name="Liu Y."/>
            <person name="Worley K."/>
            <person name="Weinstock G."/>
            <person name="Elsik C.G."/>
            <person name="Reese J.T."/>
            <person name="Elhaik E."/>
            <person name="Landan G."/>
            <person name="Graur D."/>
            <person name="Arensburger P."/>
            <person name="Atkinson P."/>
            <person name="Beeman R.W."/>
            <person name="Beidler J."/>
            <person name="Brown S.J."/>
            <person name="Demuth J.P."/>
            <person name="Drury D.W."/>
            <person name="Du Y.Z."/>
            <person name="Fujiwara H."/>
            <person name="Lorenzen M."/>
            <person name="Maselli V."/>
            <person name="Osanai M."/>
            <person name="Park Y."/>
            <person name="Robertson H.M."/>
            <person name="Tu Z."/>
            <person name="Wang J.J."/>
            <person name="Wang S."/>
            <person name="Richards S."/>
            <person name="Song H."/>
            <person name="Zhang L."/>
            <person name="Sodergren E."/>
            <person name="Werner D."/>
            <person name="Stanke M."/>
            <person name="Morgenstern B."/>
            <person name="Solovyev V."/>
            <person name="Kosarev P."/>
            <person name="Brown G."/>
            <person name="Chen H.C."/>
            <person name="Ermolaeva O."/>
            <person name="Hlavina W."/>
            <person name="Kapustin Y."/>
            <person name="Kiryutin B."/>
            <person name="Kitts P."/>
            <person name="Maglott D."/>
            <person name="Pruitt K."/>
            <person name="Sapojnikov V."/>
            <person name="Souvorov A."/>
            <person name="Mackey A.J."/>
            <person name="Waterhouse R.M."/>
            <person name="Wyder S."/>
            <person name="Zdobnov E.M."/>
            <person name="Zdobnov E.M."/>
            <person name="Wyder S."/>
            <person name="Kriventseva E.V."/>
            <person name="Kadowaki T."/>
            <person name="Bork P."/>
            <person name="Aranda M."/>
            <person name="Bao R."/>
            <person name="Beermann A."/>
            <person name="Berns N."/>
            <person name="Bolognesi R."/>
            <person name="Bonneton F."/>
            <person name="Bopp D."/>
            <person name="Brown S.J."/>
            <person name="Bucher G."/>
            <person name="Butts T."/>
            <person name="Chaumot A."/>
            <person name="Denell R.E."/>
            <person name="Ferrier D.E."/>
            <person name="Friedrich M."/>
            <person name="Gordon C.M."/>
            <person name="Jindra M."/>
            <person name="Klingler M."/>
            <person name="Lan Q."/>
            <person name="Lattorff H.M."/>
            <person name="Laudet V."/>
            <person name="von Levetsow C."/>
            <person name="Liu Z."/>
            <person name="Lutz R."/>
            <person name="Lynch J.A."/>
            <person name="da Fonseca R.N."/>
            <person name="Posnien N."/>
            <person name="Reuter R."/>
            <person name="Roth S."/>
            <person name="Savard J."/>
            <person name="Schinko J.B."/>
            <person name="Schmitt C."/>
            <person name="Schoppmeier M."/>
            <person name="Schroder R."/>
            <person name="Shippy T.D."/>
            <person name="Simonnet F."/>
            <person name="Marques-Souza H."/>
            <person name="Tautz D."/>
            <person name="Tomoyasu Y."/>
            <person name="Trauner J."/>
            <person name="Van der Zee M."/>
            <person name="Vervoort M."/>
            <person name="Wittkopp N."/>
            <person name="Wimmer E.A."/>
            <person name="Yang X."/>
            <person name="Jones A.K."/>
            <person name="Sattelle D.B."/>
            <person name="Ebert P.R."/>
            <person name="Nelson D."/>
            <person name="Scott J.G."/>
            <person name="Beeman R.W."/>
            <person name="Muthukrishnan S."/>
            <person name="Kramer K.J."/>
            <person name="Arakane Y."/>
            <person name="Beeman R.W."/>
            <person name="Zhu Q."/>
            <person name="Hogenkamp D."/>
            <person name="Dixit R."/>
            <person name="Oppert B."/>
            <person name="Jiang H."/>
            <person name="Zou Z."/>
            <person name="Marshall J."/>
            <person name="Elpidina E."/>
            <person name="Vinokurov K."/>
            <person name="Oppert C."/>
            <person name="Zou Z."/>
            <person name="Evans J."/>
            <person name="Lu Z."/>
            <person name="Zhao P."/>
            <person name="Sumathipala N."/>
            <person name="Altincicek B."/>
            <person name="Vilcinskas A."/>
            <person name="Williams M."/>
            <person name="Hultmark D."/>
            <person name="Hetru C."/>
            <person name="Jiang H."/>
            <person name="Grimmelikhuijzen C.J."/>
            <person name="Hauser F."/>
            <person name="Cazzamali G."/>
            <person name="Williamson M."/>
            <person name="Park Y."/>
            <person name="Li B."/>
            <person name="Tanaka Y."/>
            <person name="Predel R."/>
            <person name="Neupert S."/>
            <person name="Schachtner J."/>
            <person name="Verleyen P."/>
            <person name="Raible F."/>
            <person name="Bork P."/>
            <person name="Friedrich M."/>
            <person name="Walden K.K."/>
            <person name="Robertson H.M."/>
            <person name="Angeli S."/>
            <person name="Foret S."/>
            <person name="Bucher G."/>
            <person name="Schuetz S."/>
            <person name="Maleszka R."/>
            <person name="Wimmer E.A."/>
            <person name="Beeman R.W."/>
            <person name="Lorenzen M."/>
            <person name="Tomoyasu Y."/>
            <person name="Miller S.C."/>
            <person name="Grossmann D."/>
            <person name="Bucher G."/>
        </authorList>
    </citation>
    <scope>NUCLEOTIDE SEQUENCE [LARGE SCALE GENOMIC DNA]</scope>
    <source>
        <strain evidence="10 11">Georgia GA2</strain>
    </source>
</reference>
<evidence type="ECO:0000313" key="10">
    <source>
        <dbReference type="EMBL" id="EEZ97697.1"/>
    </source>
</evidence>
<comment type="pathway">
    <text evidence="2">Energy metabolism; oxidative phosphorylation.</text>
</comment>
<dbReference type="InterPro" id="IPR034884">
    <property type="entry name" value="Cytochrome_c_oxidase_VIc/VIIs"/>
</dbReference>
<gene>
    <name evidence="10" type="primary">AUGUSTUS-3.0.2_11006</name>
    <name evidence="10" type="ORF">TcasGA2_TC011006</name>
</gene>
<dbReference type="GO" id="GO:0006119">
    <property type="term" value="P:oxidative phosphorylation"/>
    <property type="evidence" value="ECO:0007669"/>
    <property type="project" value="UniProtKB-UniPathway"/>
</dbReference>
<evidence type="ECO:0000256" key="9">
    <source>
        <dbReference type="SAM" id="Phobius"/>
    </source>
</evidence>
<dbReference type="OrthoDB" id="10051322at2759"/>
<evidence type="ECO:0000313" key="11">
    <source>
        <dbReference type="Proteomes" id="UP000007266"/>
    </source>
</evidence>
<keyword evidence="6 9" id="KW-1133">Transmembrane helix</keyword>
<dbReference type="STRING" id="7070.D6X508"/>
<accession>D6X508</accession>
<keyword evidence="8 9" id="KW-0472">Membrane</keyword>
<dbReference type="EMBL" id="KQ971381">
    <property type="protein sequence ID" value="EEZ97697.1"/>
    <property type="molecule type" value="Genomic_DNA"/>
</dbReference>
<evidence type="ECO:0000256" key="5">
    <source>
        <dbReference type="ARBA" id="ARBA00022792"/>
    </source>
</evidence>
<dbReference type="HOGENOM" id="CLU_196254_0_0_1"/>
<evidence type="ECO:0000256" key="4">
    <source>
        <dbReference type="ARBA" id="ARBA00022692"/>
    </source>
</evidence>
<evidence type="ECO:0000256" key="6">
    <source>
        <dbReference type="ARBA" id="ARBA00022989"/>
    </source>
</evidence>
<dbReference type="GO" id="GO:0005743">
    <property type="term" value="C:mitochondrial inner membrane"/>
    <property type="evidence" value="ECO:0000318"/>
    <property type="project" value="GO_Central"/>
</dbReference>
<organism evidence="10 11">
    <name type="scientific">Tribolium castaneum</name>
    <name type="common">Red flour beetle</name>
    <dbReference type="NCBI Taxonomy" id="7070"/>
    <lineage>
        <taxon>Eukaryota</taxon>
        <taxon>Metazoa</taxon>
        <taxon>Ecdysozoa</taxon>
        <taxon>Arthropoda</taxon>
        <taxon>Hexapoda</taxon>
        <taxon>Insecta</taxon>
        <taxon>Pterygota</taxon>
        <taxon>Neoptera</taxon>
        <taxon>Endopterygota</taxon>
        <taxon>Coleoptera</taxon>
        <taxon>Polyphaga</taxon>
        <taxon>Cucujiformia</taxon>
        <taxon>Tenebrionidae</taxon>
        <taxon>Tenebrionidae incertae sedis</taxon>
        <taxon>Tribolium</taxon>
    </lineage>
</organism>
<dbReference type="SUPFAM" id="SSF81415">
    <property type="entry name" value="Mitochondrial cytochrome c oxidase subunit VIc"/>
    <property type="match status" value="1"/>
</dbReference>